<name>A0ABW7MV64_9FLAO</name>
<dbReference type="Proteomes" id="UP001610100">
    <property type="component" value="Unassembled WGS sequence"/>
</dbReference>
<reference evidence="2 3" key="1">
    <citation type="submission" date="2024-02" db="EMBL/GenBank/DDBJ databases">
        <title>A Gaetbulibacter species isolated from tidal flats and genomic insights of their niches.</title>
        <authorList>
            <person name="Ye Y."/>
        </authorList>
    </citation>
    <scope>NUCLEOTIDE SEQUENCE [LARGE SCALE GENOMIC DNA]</scope>
    <source>
        <strain evidence="2 3">KYW382</strain>
    </source>
</reference>
<organism evidence="2 3">
    <name type="scientific">Gaetbulibacter aestuarii</name>
    <dbReference type="NCBI Taxonomy" id="1502358"/>
    <lineage>
        <taxon>Bacteria</taxon>
        <taxon>Pseudomonadati</taxon>
        <taxon>Bacteroidota</taxon>
        <taxon>Flavobacteriia</taxon>
        <taxon>Flavobacteriales</taxon>
        <taxon>Flavobacteriaceae</taxon>
        <taxon>Gaetbulibacter</taxon>
    </lineage>
</organism>
<dbReference type="EMBL" id="JBAWKB010000001">
    <property type="protein sequence ID" value="MFH6770706.1"/>
    <property type="molecule type" value="Genomic_DNA"/>
</dbReference>
<comment type="caution">
    <text evidence="2">The sequence shown here is derived from an EMBL/GenBank/DDBJ whole genome shotgun (WGS) entry which is preliminary data.</text>
</comment>
<evidence type="ECO:0000256" key="1">
    <source>
        <dbReference type="SAM" id="MobiDB-lite"/>
    </source>
</evidence>
<protein>
    <submittedName>
        <fullName evidence="2">Uncharacterized protein</fullName>
    </submittedName>
</protein>
<gene>
    <name evidence="2" type="ORF">V8G58_02080</name>
</gene>
<evidence type="ECO:0000313" key="3">
    <source>
        <dbReference type="Proteomes" id="UP001610100"/>
    </source>
</evidence>
<proteinExistence type="predicted"/>
<sequence length="247" mass="28646">MKKKLESDLINIAHRILKLEGKEDVIKMHAEVQALYEILSVLKFGHENFEGDLEKIGGESSFFSMLGTAFNNKVSDNIEVEDRIYVNLDEVTEDDLTESNMVKIKNMLKHMPNDDDEGRSPVFQEPIKGKEKKVHHLDDLTSGFEKMPEFEPADMKKSRENEKKSLNDRVNKGRFNIGLNDKIAFTKHLFGGNQADYDRVISQLNTSANWDEAMTFIEDMVKPDYNNWYGQEELETRFKEIIESKFE</sequence>
<evidence type="ECO:0000313" key="2">
    <source>
        <dbReference type="EMBL" id="MFH6770706.1"/>
    </source>
</evidence>
<accession>A0ABW7MV64</accession>
<dbReference type="RefSeq" id="WP_344739159.1">
    <property type="nucleotide sequence ID" value="NZ_BAABAY010000001.1"/>
</dbReference>
<keyword evidence="3" id="KW-1185">Reference proteome</keyword>
<feature type="region of interest" description="Disordered" evidence="1">
    <location>
        <begin position="148"/>
        <end position="167"/>
    </location>
</feature>